<dbReference type="EMBL" id="JAYWIO010000007">
    <property type="protein sequence ID" value="KAK7251705.1"/>
    <property type="molecule type" value="Genomic_DNA"/>
</dbReference>
<comment type="similarity">
    <text evidence="1">Belongs to the multi antimicrobial extrusion (MATE) (TC 2.A.66.1) family.</text>
</comment>
<feature type="transmembrane region" description="Helical" evidence="2">
    <location>
        <begin position="78"/>
        <end position="96"/>
    </location>
</feature>
<protein>
    <submittedName>
        <fullName evidence="3">Uncharacterized protein</fullName>
    </submittedName>
</protein>
<evidence type="ECO:0000313" key="4">
    <source>
        <dbReference type="Proteomes" id="UP001372338"/>
    </source>
</evidence>
<organism evidence="3 4">
    <name type="scientific">Crotalaria pallida</name>
    <name type="common">Smooth rattlebox</name>
    <name type="synonym">Crotalaria striata</name>
    <dbReference type="NCBI Taxonomy" id="3830"/>
    <lineage>
        <taxon>Eukaryota</taxon>
        <taxon>Viridiplantae</taxon>
        <taxon>Streptophyta</taxon>
        <taxon>Embryophyta</taxon>
        <taxon>Tracheophyta</taxon>
        <taxon>Spermatophyta</taxon>
        <taxon>Magnoliopsida</taxon>
        <taxon>eudicotyledons</taxon>
        <taxon>Gunneridae</taxon>
        <taxon>Pentapetalae</taxon>
        <taxon>rosids</taxon>
        <taxon>fabids</taxon>
        <taxon>Fabales</taxon>
        <taxon>Fabaceae</taxon>
        <taxon>Papilionoideae</taxon>
        <taxon>50 kb inversion clade</taxon>
        <taxon>genistoids sensu lato</taxon>
        <taxon>core genistoids</taxon>
        <taxon>Crotalarieae</taxon>
        <taxon>Crotalaria</taxon>
    </lineage>
</organism>
<feature type="transmembrane region" description="Helical" evidence="2">
    <location>
        <begin position="108"/>
        <end position="128"/>
    </location>
</feature>
<evidence type="ECO:0000313" key="3">
    <source>
        <dbReference type="EMBL" id="KAK7251705.1"/>
    </source>
</evidence>
<keyword evidence="2" id="KW-0812">Transmembrane</keyword>
<evidence type="ECO:0000256" key="1">
    <source>
        <dbReference type="ARBA" id="ARBA00010199"/>
    </source>
</evidence>
<dbReference type="GO" id="GO:0042910">
    <property type="term" value="F:xenobiotic transmembrane transporter activity"/>
    <property type="evidence" value="ECO:0007669"/>
    <property type="project" value="InterPro"/>
</dbReference>
<keyword evidence="2" id="KW-0472">Membrane</keyword>
<dbReference type="AlphaFoldDB" id="A0AAN9HTN7"/>
<keyword evidence="4" id="KW-1185">Reference proteome</keyword>
<name>A0AAN9HTN7_CROPI</name>
<dbReference type="GO" id="GO:0015297">
    <property type="term" value="F:antiporter activity"/>
    <property type="evidence" value="ECO:0007669"/>
    <property type="project" value="InterPro"/>
</dbReference>
<proteinExistence type="inferred from homology"/>
<keyword evidence="2" id="KW-1133">Transmembrane helix</keyword>
<reference evidence="3 4" key="1">
    <citation type="submission" date="2024-01" db="EMBL/GenBank/DDBJ databases">
        <title>The genomes of 5 underutilized Papilionoideae crops provide insights into root nodulation and disease resistanc.</title>
        <authorList>
            <person name="Yuan L."/>
        </authorList>
    </citation>
    <scope>NUCLEOTIDE SEQUENCE [LARGE SCALE GENOMIC DNA]</scope>
    <source>
        <strain evidence="3">ZHUSHIDOU_FW_LH</strain>
        <tissue evidence="3">Leaf</tissue>
    </source>
</reference>
<feature type="transmembrane region" description="Helical" evidence="2">
    <location>
        <begin position="134"/>
        <end position="155"/>
    </location>
</feature>
<sequence>METENQNASLQFPLLQNSGQDGLRVDVEQNKKRVVERTEIIVEVKKQLWFAVPLIFVNLLPFCIQVISVMFVGHLGELALAGASIATSFASVTGTARGCGLQNIGAYINLVSYYLAGLPTAILLAFVLHLGGKGLWLGIICAVVVQTLSLLIVTVRTNWEQEAKKAADRVYNSITPETIS</sequence>
<dbReference type="PANTHER" id="PTHR11206">
    <property type="entry name" value="MULTIDRUG RESISTANCE PROTEIN"/>
    <property type="match status" value="1"/>
</dbReference>
<accession>A0AAN9HTN7</accession>
<feature type="transmembrane region" description="Helical" evidence="2">
    <location>
        <begin position="48"/>
        <end position="72"/>
    </location>
</feature>
<evidence type="ECO:0000256" key="2">
    <source>
        <dbReference type="SAM" id="Phobius"/>
    </source>
</evidence>
<dbReference type="Proteomes" id="UP001372338">
    <property type="component" value="Unassembled WGS sequence"/>
</dbReference>
<dbReference type="InterPro" id="IPR002528">
    <property type="entry name" value="MATE_fam"/>
</dbReference>
<dbReference type="GO" id="GO:0016020">
    <property type="term" value="C:membrane"/>
    <property type="evidence" value="ECO:0007669"/>
    <property type="project" value="InterPro"/>
</dbReference>
<gene>
    <name evidence="3" type="ORF">RIF29_35128</name>
</gene>
<comment type="caution">
    <text evidence="3">The sequence shown here is derived from an EMBL/GenBank/DDBJ whole genome shotgun (WGS) entry which is preliminary data.</text>
</comment>
<dbReference type="Pfam" id="PF01554">
    <property type="entry name" value="MatE"/>
    <property type="match status" value="1"/>
</dbReference>